<evidence type="ECO:0000256" key="5">
    <source>
        <dbReference type="ARBA" id="ARBA00022597"/>
    </source>
</evidence>
<evidence type="ECO:0000313" key="15">
    <source>
        <dbReference type="Proteomes" id="UP000188159"/>
    </source>
</evidence>
<accession>A0A1Q2C725</accession>
<evidence type="ECO:0000256" key="4">
    <source>
        <dbReference type="ARBA" id="ARBA00022553"/>
    </source>
</evidence>
<name>A0A1Q2C725_ANAHA</name>
<feature type="transmembrane region" description="Helical" evidence="11">
    <location>
        <begin position="434"/>
        <end position="454"/>
    </location>
</feature>
<evidence type="ECO:0000256" key="7">
    <source>
        <dbReference type="ARBA" id="ARBA00022683"/>
    </source>
</evidence>
<dbReference type="InterPro" id="IPR003501">
    <property type="entry name" value="PTS_EIIB_2/3"/>
</dbReference>
<keyword evidence="4" id="KW-0597">Phosphoprotein</keyword>
<evidence type="ECO:0000313" key="14">
    <source>
        <dbReference type="EMBL" id="AQP39475.1"/>
    </source>
</evidence>
<dbReference type="GO" id="GO:0005886">
    <property type="term" value="C:plasma membrane"/>
    <property type="evidence" value="ECO:0007669"/>
    <property type="project" value="UniProtKB-SubCell"/>
</dbReference>
<keyword evidence="10 11" id="KW-0472">Membrane</keyword>
<protein>
    <submittedName>
        <fullName evidence="14">PTS fructose transporter subunit IIC</fullName>
    </submittedName>
</protein>
<keyword evidence="5" id="KW-0762">Sugar transport</keyword>
<evidence type="ECO:0000256" key="3">
    <source>
        <dbReference type="ARBA" id="ARBA00022475"/>
    </source>
</evidence>
<feature type="transmembrane region" description="Helical" evidence="11">
    <location>
        <begin position="334"/>
        <end position="357"/>
    </location>
</feature>
<dbReference type="EMBL" id="CP012098">
    <property type="protein sequence ID" value="AQP39475.1"/>
    <property type="molecule type" value="Genomic_DNA"/>
</dbReference>
<feature type="domain" description="PTS EIIC type-2" evidence="13">
    <location>
        <begin position="130"/>
        <end position="461"/>
    </location>
</feature>
<dbReference type="InterPro" id="IPR003353">
    <property type="entry name" value="PTS_IIB_fruc"/>
</dbReference>
<comment type="subcellular location">
    <subcellularLocation>
        <location evidence="1">Cell inner membrane</location>
        <topology evidence="1">Multi-pass membrane protein</topology>
    </subcellularLocation>
</comment>
<feature type="transmembrane region" description="Helical" evidence="11">
    <location>
        <begin position="173"/>
        <end position="195"/>
    </location>
</feature>
<dbReference type="InterPro" id="IPR006327">
    <property type="entry name" value="PTS_IIC_fruc"/>
</dbReference>
<keyword evidence="9 11" id="KW-1133">Transmembrane helix</keyword>
<evidence type="ECO:0000256" key="1">
    <source>
        <dbReference type="ARBA" id="ARBA00004429"/>
    </source>
</evidence>
<keyword evidence="2" id="KW-0813">Transport</keyword>
<keyword evidence="3" id="KW-1003">Cell membrane</keyword>
<reference evidence="14 15" key="1">
    <citation type="journal article" date="2016" name="Sci. Rep.">
        <title>Accelerated dysbiosis of gut microbiota during aggravation of DSS-induced colitis by a butyrate-producing bacterium.</title>
        <authorList>
            <person name="Zhang Q."/>
            <person name="Wu Y."/>
            <person name="Wang J."/>
            <person name="Wu G."/>
            <person name="Long W."/>
            <person name="Xue Z."/>
            <person name="Wang L."/>
            <person name="Zhang X."/>
            <person name="Pang X."/>
            <person name="Zhao Y."/>
            <person name="Zhao L."/>
            <person name="Zhang C."/>
        </authorList>
    </citation>
    <scope>NUCLEOTIDE SEQUENCE [LARGE SCALE GENOMIC DNA]</scope>
    <source>
        <strain evidence="14 15">BPB5</strain>
    </source>
</reference>
<evidence type="ECO:0000256" key="11">
    <source>
        <dbReference type="SAM" id="Phobius"/>
    </source>
</evidence>
<evidence type="ECO:0000256" key="9">
    <source>
        <dbReference type="ARBA" id="ARBA00022989"/>
    </source>
</evidence>
<dbReference type="NCBIfam" id="TIGR00829">
    <property type="entry name" value="FRU"/>
    <property type="match status" value="1"/>
</dbReference>
<feature type="transmembrane region" description="Helical" evidence="11">
    <location>
        <begin position="141"/>
        <end position="161"/>
    </location>
</feature>
<proteinExistence type="predicted"/>
<dbReference type="InterPro" id="IPR050864">
    <property type="entry name" value="Bacterial_PTS_Sugar_Transport"/>
</dbReference>
<dbReference type="Pfam" id="PF02378">
    <property type="entry name" value="PTS_EIIC"/>
    <property type="match status" value="1"/>
</dbReference>
<dbReference type="PANTHER" id="PTHR30505:SF28">
    <property type="entry name" value="PTS SYSTEM 2-O-ALPHA-MANNOSYL-D-GLYCERATE-SPECIFIC EIIABC COMPONENT"/>
    <property type="match status" value="1"/>
</dbReference>
<dbReference type="GO" id="GO:0022877">
    <property type="term" value="F:protein-N(PI)-phosphohistidine-fructose phosphotransferase system transporter activity"/>
    <property type="evidence" value="ECO:0007669"/>
    <property type="project" value="InterPro"/>
</dbReference>
<organism evidence="14 15">
    <name type="scientific">Anaerostipes hadrus</name>
    <dbReference type="NCBI Taxonomy" id="649756"/>
    <lineage>
        <taxon>Bacteria</taxon>
        <taxon>Bacillati</taxon>
        <taxon>Bacillota</taxon>
        <taxon>Clostridia</taxon>
        <taxon>Lachnospirales</taxon>
        <taxon>Lachnospiraceae</taxon>
        <taxon>Anaerostipes</taxon>
    </lineage>
</organism>
<dbReference type="PROSITE" id="PS51104">
    <property type="entry name" value="PTS_EIIC_TYPE_2"/>
    <property type="match status" value="1"/>
</dbReference>
<feature type="transmembrane region" description="Helical" evidence="11">
    <location>
        <begin position="396"/>
        <end position="414"/>
    </location>
</feature>
<feature type="transmembrane region" description="Helical" evidence="11">
    <location>
        <begin position="256"/>
        <end position="283"/>
    </location>
</feature>
<dbReference type="InterPro" id="IPR036095">
    <property type="entry name" value="PTS_EIIB-like_sf"/>
</dbReference>
<dbReference type="InterPro" id="IPR013011">
    <property type="entry name" value="PTS_EIIB_2"/>
</dbReference>
<feature type="domain" description="PTS EIIB type-2" evidence="12">
    <location>
        <begin position="2"/>
        <end position="99"/>
    </location>
</feature>
<evidence type="ECO:0000256" key="10">
    <source>
        <dbReference type="ARBA" id="ARBA00023136"/>
    </source>
</evidence>
<dbReference type="NCBIfam" id="TIGR01427">
    <property type="entry name" value="PTS_IIC_fructo"/>
    <property type="match status" value="1"/>
</dbReference>
<dbReference type="InterPro" id="IPR013014">
    <property type="entry name" value="PTS_EIIC_2"/>
</dbReference>
<gene>
    <name evidence="14" type="ORF">DO83_07660</name>
</gene>
<feature type="transmembrane region" description="Helical" evidence="11">
    <location>
        <begin position="207"/>
        <end position="236"/>
    </location>
</feature>
<keyword evidence="8 11" id="KW-0812">Transmembrane</keyword>
<dbReference type="SUPFAM" id="SSF52794">
    <property type="entry name" value="PTS system IIB component-like"/>
    <property type="match status" value="1"/>
</dbReference>
<dbReference type="AlphaFoldDB" id="A0A1Q2C725"/>
<dbReference type="GO" id="GO:0009401">
    <property type="term" value="P:phosphoenolpyruvate-dependent sugar phosphotransferase system"/>
    <property type="evidence" value="ECO:0007669"/>
    <property type="project" value="UniProtKB-KW"/>
</dbReference>
<evidence type="ECO:0000259" key="12">
    <source>
        <dbReference type="PROSITE" id="PS51099"/>
    </source>
</evidence>
<feature type="transmembrane region" description="Helical" evidence="11">
    <location>
        <begin position="295"/>
        <end position="314"/>
    </location>
</feature>
<dbReference type="Proteomes" id="UP000188159">
    <property type="component" value="Chromosome"/>
</dbReference>
<sequence>MKKLLGVTGCPTGIAHTYMAEEALKEAAKKLGAEMKVETNGAVGVENALTAEDIAECDGIIVACDKNVDMKRFNGKKVIEVSVSEGINKAEELVQAMLDGKAPVYGGSEAKAEVKEETVETGNTSVAHQIYKHLMNGVSHMLPFVVAGGVLTAISFLWGIYSFDPTSDQYNVIAATIKTVGGTSMGLMVPIFAAFIAQSIGDRPGMIAGFVGGTIASTTGSGFIGGIIAGFFAGYLCKFVVGALKGLPRQFEGLKSIFFIPIITVAIVGIVMQVTAGPVAAINNGMMNFLAGLQNSNPVILGLAVGCMSAFDMGGPVNKAAYVTGTTLLASGNYYFMAGVSAACITPPLIIAIAATISKKKFSKADRAAAYVNYILGCTHITEGAIPFAAKDPVRVLPILMVGSSISAIATYIMKVQVPAPHGGFLILPLVHPAITWVLCILAGSVVGAILYVLTAKDVEE</sequence>
<dbReference type="RefSeq" id="WP_077326406.1">
    <property type="nucleotide sequence ID" value="NZ_CP012098.1"/>
</dbReference>
<dbReference type="GO" id="GO:0090563">
    <property type="term" value="F:protein-phosphocysteine-sugar phosphotransferase activity"/>
    <property type="evidence" value="ECO:0007669"/>
    <property type="project" value="TreeGrafter"/>
</dbReference>
<dbReference type="FunFam" id="3.40.50.2300:FF:000014">
    <property type="entry name" value="PTS system fructose-like transporter subunit IIB"/>
    <property type="match status" value="1"/>
</dbReference>
<dbReference type="GO" id="GO:0005351">
    <property type="term" value="F:carbohydrate:proton symporter activity"/>
    <property type="evidence" value="ECO:0007669"/>
    <property type="project" value="InterPro"/>
</dbReference>
<dbReference type="Gene3D" id="3.40.50.2300">
    <property type="match status" value="1"/>
</dbReference>
<dbReference type="PANTHER" id="PTHR30505">
    <property type="entry name" value="FRUCTOSE-LIKE PERMEASE"/>
    <property type="match status" value="1"/>
</dbReference>
<dbReference type="InterPro" id="IPR003352">
    <property type="entry name" value="PTS_EIIC"/>
</dbReference>
<dbReference type="PROSITE" id="PS51099">
    <property type="entry name" value="PTS_EIIB_TYPE_2"/>
    <property type="match status" value="1"/>
</dbReference>
<evidence type="ECO:0000256" key="8">
    <source>
        <dbReference type="ARBA" id="ARBA00022692"/>
    </source>
</evidence>
<keyword evidence="7" id="KW-0598">Phosphotransferase system</keyword>
<dbReference type="Pfam" id="PF02302">
    <property type="entry name" value="PTS_IIB"/>
    <property type="match status" value="1"/>
</dbReference>
<evidence type="ECO:0000256" key="2">
    <source>
        <dbReference type="ARBA" id="ARBA00022448"/>
    </source>
</evidence>
<evidence type="ECO:0000259" key="13">
    <source>
        <dbReference type="PROSITE" id="PS51104"/>
    </source>
</evidence>
<keyword evidence="6" id="KW-0808">Transferase</keyword>
<evidence type="ECO:0000256" key="6">
    <source>
        <dbReference type="ARBA" id="ARBA00022679"/>
    </source>
</evidence>
<dbReference type="CDD" id="cd05569">
    <property type="entry name" value="PTS_IIB_fructose"/>
    <property type="match status" value="1"/>
</dbReference>